<reference evidence="1" key="1">
    <citation type="journal article" date="2020" name="Nature">
        <title>Giant virus diversity and host interactions through global metagenomics.</title>
        <authorList>
            <person name="Schulz F."/>
            <person name="Roux S."/>
            <person name="Paez-Espino D."/>
            <person name="Jungbluth S."/>
            <person name="Walsh D.A."/>
            <person name="Denef V.J."/>
            <person name="McMahon K.D."/>
            <person name="Konstantinidis K.T."/>
            <person name="Eloe-Fadrosh E.A."/>
            <person name="Kyrpides N.C."/>
            <person name="Woyke T."/>
        </authorList>
    </citation>
    <scope>NUCLEOTIDE SEQUENCE</scope>
    <source>
        <strain evidence="1">GVMAG-M-3300010354-11</strain>
    </source>
</reference>
<dbReference type="Gene3D" id="3.40.50.150">
    <property type="entry name" value="Vaccinia Virus protein VP39"/>
    <property type="match status" value="1"/>
</dbReference>
<sequence length="198" mass="22570">MKITLDVGVLNDIDLSHLNKYVSWTQSCEYFEKAAGQEYYRLIAHIVSQMPQDSKFVDIGTYYGLSACALGYNSSCPIVTYDIFDHITDNKDSLTIKNMPNVEYRLKDCILDDEILENANLIVLDVDPHDGVQEKDIINKLVEVGFNGILILDDINLNDNMKAFWNDITQTKYDISKYGHWSGTGIVFFSAEHEIELL</sequence>
<evidence type="ECO:0008006" key="2">
    <source>
        <dbReference type="Google" id="ProtNLM"/>
    </source>
</evidence>
<dbReference type="SUPFAM" id="SSF53335">
    <property type="entry name" value="S-adenosyl-L-methionine-dependent methyltransferases"/>
    <property type="match status" value="1"/>
</dbReference>
<evidence type="ECO:0000313" key="1">
    <source>
        <dbReference type="EMBL" id="QHS90615.1"/>
    </source>
</evidence>
<name>A0A6C0BE66_9ZZZZ</name>
<organism evidence="1">
    <name type="scientific">viral metagenome</name>
    <dbReference type="NCBI Taxonomy" id="1070528"/>
    <lineage>
        <taxon>unclassified sequences</taxon>
        <taxon>metagenomes</taxon>
        <taxon>organismal metagenomes</taxon>
    </lineage>
</organism>
<dbReference type="InterPro" id="IPR029063">
    <property type="entry name" value="SAM-dependent_MTases_sf"/>
</dbReference>
<dbReference type="AlphaFoldDB" id="A0A6C0BE66"/>
<protein>
    <recommendedName>
        <fullName evidence="2">Methyltransferase</fullName>
    </recommendedName>
</protein>
<accession>A0A6C0BE66</accession>
<dbReference type="EMBL" id="MN739141">
    <property type="protein sequence ID" value="QHS90615.1"/>
    <property type="molecule type" value="Genomic_DNA"/>
</dbReference>
<proteinExistence type="predicted"/>